<keyword evidence="2" id="KW-1185">Reference proteome</keyword>
<accession>A0A6G0X5W4</accession>
<evidence type="ECO:0000313" key="2">
    <source>
        <dbReference type="Proteomes" id="UP000481153"/>
    </source>
</evidence>
<dbReference type="AlphaFoldDB" id="A0A6G0X5W4"/>
<protein>
    <submittedName>
        <fullName evidence="1">Uncharacterized protein</fullName>
    </submittedName>
</protein>
<gene>
    <name evidence="1" type="ORF">Ae201684_008260</name>
</gene>
<dbReference type="VEuPathDB" id="FungiDB:AeMF1_006286"/>
<proteinExistence type="predicted"/>
<organism evidence="1 2">
    <name type="scientific">Aphanomyces euteiches</name>
    <dbReference type="NCBI Taxonomy" id="100861"/>
    <lineage>
        <taxon>Eukaryota</taxon>
        <taxon>Sar</taxon>
        <taxon>Stramenopiles</taxon>
        <taxon>Oomycota</taxon>
        <taxon>Saprolegniomycetes</taxon>
        <taxon>Saprolegniales</taxon>
        <taxon>Verrucalvaceae</taxon>
        <taxon>Aphanomyces</taxon>
    </lineage>
</organism>
<name>A0A6G0X5W4_9STRA</name>
<evidence type="ECO:0000313" key="1">
    <source>
        <dbReference type="EMBL" id="KAF0735351.1"/>
    </source>
</evidence>
<reference evidence="1 2" key="1">
    <citation type="submission" date="2019-07" db="EMBL/GenBank/DDBJ databases">
        <title>Genomics analysis of Aphanomyces spp. identifies a new class of oomycete effector associated with host adaptation.</title>
        <authorList>
            <person name="Gaulin E."/>
        </authorList>
    </citation>
    <scope>NUCLEOTIDE SEQUENCE [LARGE SCALE GENOMIC DNA]</scope>
    <source>
        <strain evidence="1 2">ATCC 201684</strain>
    </source>
</reference>
<sequence>MTPMSITPVKSTTDCAILYTVTTTQLQVLQVVLQDLWEFGPDTIDPVTPETLQNWANQGELAVALQLKPQANTMSIQDALDTAIHQRRSCDSVQAVGTVRMANIRTVEHTRQALIDNFCPPCMFSQSLPLDTSSFSLGLYSLTTQSFEPHLPLLGSERTPRVHVGRDSVSYSTTGFVRRGVRGSGLYQQLAMGKSLSYLPEYCRTVQGGNKAFWFFTVSDHEGGRKLALAYMKMIGASMAAMAKALKWGNVSACRVVHWGAWDPAHNIPIRGYLVCMDPKYECLHHCNL</sequence>
<dbReference type="Proteomes" id="UP000481153">
    <property type="component" value="Unassembled WGS sequence"/>
</dbReference>
<comment type="caution">
    <text evidence="1">The sequence shown here is derived from an EMBL/GenBank/DDBJ whole genome shotgun (WGS) entry which is preliminary data.</text>
</comment>
<dbReference type="EMBL" id="VJMJ01000100">
    <property type="protein sequence ID" value="KAF0735351.1"/>
    <property type="molecule type" value="Genomic_DNA"/>
</dbReference>